<evidence type="ECO:0000313" key="3">
    <source>
        <dbReference type="EMBL" id="CAF9941498.1"/>
    </source>
</evidence>
<dbReference type="PANTHER" id="PTHR12323">
    <property type="entry name" value="SR-RELATED CTD ASSOCIATED FACTOR 6"/>
    <property type="match status" value="1"/>
</dbReference>
<dbReference type="InterPro" id="IPR006569">
    <property type="entry name" value="CID_dom"/>
</dbReference>
<feature type="compositionally biased region" description="Polar residues" evidence="1">
    <location>
        <begin position="444"/>
        <end position="453"/>
    </location>
</feature>
<feature type="compositionally biased region" description="Gly residues" evidence="1">
    <location>
        <begin position="577"/>
        <end position="588"/>
    </location>
</feature>
<comment type="caution">
    <text evidence="3">The sequence shown here is derived from an EMBL/GenBank/DDBJ whole genome shotgun (WGS) entry which is preliminary data.</text>
</comment>
<feature type="compositionally biased region" description="Polar residues" evidence="1">
    <location>
        <begin position="380"/>
        <end position="394"/>
    </location>
</feature>
<sequence length="588" mass="64226">MASHSLAIAKASLAAGMIRPDPTSISKPEIAHFHTLLEAVLKRCSSANIQLCKEWLLKNIIPSAARTIAIGKYLVALSQSFAKTAEGDDQRLAKGTFPSGRRRQLHVLYLLNDLLHHTKYHVVPPSAYSVLTGNVQTYVVDLFAAASAYSLEVYVKQHQCITDLLDIWEGEGYYQGPYIQKLRDTASNASRVCYVSTDEDTKLLEEVLSEEKKDAPYVLPPSHGDPLTPFYDLPAGNMMPHIVPNSARGINPQLVKALQFSAGPENEDLVIAVKDFLKNVESLIAHDLEDRKDDMDVDELGQYVLGDEIAGKLLEGEGYYGWSRAFCEKMKKRGAGLGDVGKILGRAGSIDRALSPRKRRRYSNSESGASRDKTMDRSRSSSLTSNQGSKRQIGQRSSSKRRDLSRDQRQYRSLRSLSRSRSPSYSPPQMASTFQRSLPPANPQPIQQTQAQGPSPQPSIPFPHPFSKGIPLGPGGIPIPPPPPPNYHGPWPPPPPPMPDHNGGNAVPAPALPKGPKTGQNHGAPAIQRVPHSGFQSQMPQNFGGWSQQQFGPASGHPYGDRSGAQQPFNGNVQNGRGRGSGRGGWTR</sequence>
<feature type="compositionally biased region" description="Basic and acidic residues" evidence="1">
    <location>
        <begin position="369"/>
        <end position="379"/>
    </location>
</feature>
<name>A0A8H3J6S0_9LECA</name>
<dbReference type="EMBL" id="CAJPDR010000663">
    <property type="protein sequence ID" value="CAF9941498.1"/>
    <property type="molecule type" value="Genomic_DNA"/>
</dbReference>
<dbReference type="PROSITE" id="PS51391">
    <property type="entry name" value="CID"/>
    <property type="match status" value="1"/>
</dbReference>
<accession>A0A8H3J6S0</accession>
<dbReference type="Gene3D" id="1.25.40.90">
    <property type="match status" value="1"/>
</dbReference>
<dbReference type="InterPro" id="IPR008942">
    <property type="entry name" value="ENTH_VHS"/>
</dbReference>
<keyword evidence="4" id="KW-1185">Reference proteome</keyword>
<organism evidence="3 4">
    <name type="scientific">Alectoria fallacina</name>
    <dbReference type="NCBI Taxonomy" id="1903189"/>
    <lineage>
        <taxon>Eukaryota</taxon>
        <taxon>Fungi</taxon>
        <taxon>Dikarya</taxon>
        <taxon>Ascomycota</taxon>
        <taxon>Pezizomycotina</taxon>
        <taxon>Lecanoromycetes</taxon>
        <taxon>OSLEUM clade</taxon>
        <taxon>Lecanoromycetidae</taxon>
        <taxon>Lecanorales</taxon>
        <taxon>Lecanorineae</taxon>
        <taxon>Parmeliaceae</taxon>
        <taxon>Alectoria</taxon>
    </lineage>
</organism>
<feature type="compositionally biased region" description="Basic and acidic residues" evidence="1">
    <location>
        <begin position="400"/>
        <end position="410"/>
    </location>
</feature>
<dbReference type="Pfam" id="PF04818">
    <property type="entry name" value="CID"/>
    <property type="match status" value="1"/>
</dbReference>
<evidence type="ECO:0000256" key="1">
    <source>
        <dbReference type="SAM" id="MobiDB-lite"/>
    </source>
</evidence>
<dbReference type="GO" id="GO:0048471">
    <property type="term" value="C:perinuclear region of cytoplasm"/>
    <property type="evidence" value="ECO:0007669"/>
    <property type="project" value="TreeGrafter"/>
</dbReference>
<evidence type="ECO:0000259" key="2">
    <source>
        <dbReference type="PROSITE" id="PS51391"/>
    </source>
</evidence>
<dbReference type="AlphaFoldDB" id="A0A8H3J6S0"/>
<reference evidence="3" key="1">
    <citation type="submission" date="2021-03" db="EMBL/GenBank/DDBJ databases">
        <authorList>
            <person name="Tagirdzhanova G."/>
        </authorList>
    </citation>
    <scope>NUCLEOTIDE SEQUENCE</scope>
</reference>
<dbReference type="OrthoDB" id="21470at2759"/>
<proteinExistence type="predicted"/>
<gene>
    <name evidence="3" type="ORF">ALECFALPRED_009165</name>
</gene>
<protein>
    <recommendedName>
        <fullName evidence="2">CID domain-containing protein</fullName>
    </recommendedName>
</protein>
<evidence type="ECO:0000313" key="4">
    <source>
        <dbReference type="Proteomes" id="UP000664203"/>
    </source>
</evidence>
<feature type="compositionally biased region" description="Pro residues" evidence="1">
    <location>
        <begin position="477"/>
        <end position="499"/>
    </location>
</feature>
<feature type="compositionally biased region" description="Low complexity" evidence="1">
    <location>
        <begin position="411"/>
        <end position="429"/>
    </location>
</feature>
<dbReference type="GO" id="GO:0006874">
    <property type="term" value="P:intracellular calcium ion homeostasis"/>
    <property type="evidence" value="ECO:0007669"/>
    <property type="project" value="TreeGrafter"/>
</dbReference>
<dbReference type="Proteomes" id="UP000664203">
    <property type="component" value="Unassembled WGS sequence"/>
</dbReference>
<feature type="compositionally biased region" description="Pro residues" evidence="1">
    <location>
        <begin position="455"/>
        <end position="464"/>
    </location>
</feature>
<feature type="domain" description="CID" evidence="2">
    <location>
        <begin position="25"/>
        <end position="190"/>
    </location>
</feature>
<feature type="compositionally biased region" description="Polar residues" evidence="1">
    <location>
        <begin position="534"/>
        <end position="552"/>
    </location>
</feature>
<feature type="region of interest" description="Disordered" evidence="1">
    <location>
        <begin position="351"/>
        <end position="588"/>
    </location>
</feature>
<dbReference type="PANTHER" id="PTHR12323:SF0">
    <property type="entry name" value="CALCIUM HOMEOSTASIS ENDOPLASMIC RETICULUM PROTEIN"/>
    <property type="match status" value="1"/>
</dbReference>